<keyword evidence="10" id="KW-1185">Reference proteome</keyword>
<dbReference type="NCBIfam" id="TIGR00084">
    <property type="entry name" value="ruvA"/>
    <property type="match status" value="1"/>
</dbReference>
<accession>A0A7H0SP54</accession>
<dbReference type="InterPro" id="IPR010994">
    <property type="entry name" value="RuvA_2-like"/>
</dbReference>
<dbReference type="InterPro" id="IPR000085">
    <property type="entry name" value="RuvA"/>
</dbReference>
<name>A0A7H0SP54_9CORY</name>
<dbReference type="HAMAP" id="MF_00031">
    <property type="entry name" value="DNA_HJ_migration_RuvA"/>
    <property type="match status" value="1"/>
</dbReference>
<evidence type="ECO:0000313" key="10">
    <source>
        <dbReference type="Proteomes" id="UP000516320"/>
    </source>
</evidence>
<keyword evidence="2 6" id="KW-0227">DNA damage</keyword>
<organism evidence="9 10">
    <name type="scientific">Corynebacterium poyangense</name>
    <dbReference type="NCBI Taxonomy" id="2684405"/>
    <lineage>
        <taxon>Bacteria</taxon>
        <taxon>Bacillati</taxon>
        <taxon>Actinomycetota</taxon>
        <taxon>Actinomycetes</taxon>
        <taxon>Mycobacteriales</taxon>
        <taxon>Corynebacteriaceae</taxon>
        <taxon>Corynebacterium</taxon>
    </lineage>
</organism>
<dbReference type="GO" id="GO:0006281">
    <property type="term" value="P:DNA repair"/>
    <property type="evidence" value="ECO:0007669"/>
    <property type="project" value="UniProtKB-UniRule"/>
</dbReference>
<evidence type="ECO:0000256" key="6">
    <source>
        <dbReference type="HAMAP-Rule" id="MF_00031"/>
    </source>
</evidence>
<evidence type="ECO:0000259" key="7">
    <source>
        <dbReference type="Pfam" id="PF01330"/>
    </source>
</evidence>
<dbReference type="KEGG" id="cpoy:GP475_06515"/>
<dbReference type="InterPro" id="IPR036267">
    <property type="entry name" value="RuvA_C_sf"/>
</dbReference>
<comment type="subunit">
    <text evidence="6">Homotetramer. Forms an RuvA(8)-RuvB(12)-Holliday junction (HJ) complex. HJ DNA is sandwiched between 2 RuvA tetramers; dsDNA enters through RuvA and exits via RuvB. An RuvB hexamer assembles on each DNA strand where it exits the tetramer. Each RuvB hexamer is contacted by two RuvA subunits (via domain III) on 2 adjacent RuvB subunits; this complex drives branch migration. In the full resolvosome a probable DNA-RuvA(4)-RuvB(12)-RuvC(2) complex forms which resolves the HJ.</text>
</comment>
<dbReference type="GO" id="GO:0005524">
    <property type="term" value="F:ATP binding"/>
    <property type="evidence" value="ECO:0007669"/>
    <property type="project" value="InterPro"/>
</dbReference>
<reference evidence="9 10" key="1">
    <citation type="submission" date="2019-12" db="EMBL/GenBank/DDBJ databases">
        <title>Corynebacterium sp. nov., isolated from feces of the Anser Albifrons in China.</title>
        <authorList>
            <person name="Liu Q."/>
        </authorList>
    </citation>
    <scope>NUCLEOTIDE SEQUENCE [LARGE SCALE GENOMIC DNA]</scope>
    <source>
        <strain evidence="9 10">4H37-19</strain>
    </source>
</reference>
<dbReference type="GO" id="GO:0006310">
    <property type="term" value="P:DNA recombination"/>
    <property type="evidence" value="ECO:0007669"/>
    <property type="project" value="UniProtKB-UniRule"/>
</dbReference>
<dbReference type="Pfam" id="PF01330">
    <property type="entry name" value="RuvA_N"/>
    <property type="match status" value="1"/>
</dbReference>
<dbReference type="SUPFAM" id="SSF47781">
    <property type="entry name" value="RuvA domain 2-like"/>
    <property type="match status" value="1"/>
</dbReference>
<dbReference type="Gene3D" id="1.10.150.20">
    <property type="entry name" value="5' to 3' exonuclease, C-terminal subdomain"/>
    <property type="match status" value="1"/>
</dbReference>
<evidence type="ECO:0000256" key="5">
    <source>
        <dbReference type="ARBA" id="ARBA00023204"/>
    </source>
</evidence>
<dbReference type="EMBL" id="CP046884">
    <property type="protein sequence ID" value="QNQ90329.1"/>
    <property type="molecule type" value="Genomic_DNA"/>
</dbReference>
<dbReference type="InterPro" id="IPR013849">
    <property type="entry name" value="DNA_helicase_Holl-junc_RuvA_I"/>
</dbReference>
<keyword evidence="3 6" id="KW-0238">DNA-binding</keyword>
<dbReference type="Proteomes" id="UP000516320">
    <property type="component" value="Chromosome"/>
</dbReference>
<dbReference type="AlphaFoldDB" id="A0A7H0SP54"/>
<proteinExistence type="inferred from homology"/>
<dbReference type="Pfam" id="PF07499">
    <property type="entry name" value="RuvA_C"/>
    <property type="match status" value="1"/>
</dbReference>
<feature type="domain" description="Holliday junction DNA helicase RuvA C-terminal" evidence="8">
    <location>
        <begin position="159"/>
        <end position="204"/>
    </location>
</feature>
<evidence type="ECO:0000259" key="8">
    <source>
        <dbReference type="Pfam" id="PF07499"/>
    </source>
</evidence>
<dbReference type="SUPFAM" id="SSF46929">
    <property type="entry name" value="DNA helicase RuvA subunit, C-terminal domain"/>
    <property type="match status" value="1"/>
</dbReference>
<comment type="similarity">
    <text evidence="6">Belongs to the RuvA family.</text>
</comment>
<evidence type="ECO:0000256" key="4">
    <source>
        <dbReference type="ARBA" id="ARBA00023172"/>
    </source>
</evidence>
<comment type="caution">
    <text evidence="6">Lacks conserved residue(s) required for the propagation of feature annotation.</text>
</comment>
<dbReference type="GO" id="GO:0009379">
    <property type="term" value="C:Holliday junction helicase complex"/>
    <property type="evidence" value="ECO:0007669"/>
    <property type="project" value="InterPro"/>
</dbReference>
<keyword evidence="1 6" id="KW-0963">Cytoplasm</keyword>
<dbReference type="CDD" id="cd14332">
    <property type="entry name" value="UBA_RuvA_C"/>
    <property type="match status" value="1"/>
</dbReference>
<dbReference type="GO" id="GO:0009378">
    <property type="term" value="F:four-way junction helicase activity"/>
    <property type="evidence" value="ECO:0007669"/>
    <property type="project" value="InterPro"/>
</dbReference>
<feature type="region of interest" description="Domain III" evidence="6">
    <location>
        <begin position="162"/>
        <end position="208"/>
    </location>
</feature>
<dbReference type="Gene3D" id="2.40.50.140">
    <property type="entry name" value="Nucleic acid-binding proteins"/>
    <property type="match status" value="1"/>
</dbReference>
<gene>
    <name evidence="6 9" type="primary">ruvA</name>
    <name evidence="9" type="ORF">GP475_06515</name>
</gene>
<comment type="domain">
    <text evidence="6">Has three domains with a flexible linker between the domains II and III and assumes an 'L' shape. Domain III is highly mobile and contacts RuvB.</text>
</comment>
<dbReference type="Pfam" id="PF14520">
    <property type="entry name" value="HHH_5"/>
    <property type="match status" value="1"/>
</dbReference>
<dbReference type="InterPro" id="IPR012340">
    <property type="entry name" value="NA-bd_OB-fold"/>
</dbReference>
<sequence>MIASLRGTVIDITLQGAVVECAGVGYFFSATPQTLSTLVRGEETTVITSMVVRESDIQLFGFLDAASREMFHALQTVSGLGPKLALAVQSVLGPEEIAHAITQGDTRMLQRVPGVGKRMAERMIVDLKDKMKPFHAVASTDLSGDSADSRQPAGQGNFVSAQVIEALMSLGFNEKTAGQAADKVLSTNPEADTSTALRAALSLLGGKR</sequence>
<evidence type="ECO:0000256" key="1">
    <source>
        <dbReference type="ARBA" id="ARBA00022490"/>
    </source>
</evidence>
<dbReference type="RefSeq" id="WP_187973645.1">
    <property type="nucleotide sequence ID" value="NZ_CP046884.1"/>
</dbReference>
<dbReference type="InterPro" id="IPR011114">
    <property type="entry name" value="RuvA_C"/>
</dbReference>
<dbReference type="GO" id="GO:0000400">
    <property type="term" value="F:four-way junction DNA binding"/>
    <property type="evidence" value="ECO:0007669"/>
    <property type="project" value="UniProtKB-UniRule"/>
</dbReference>
<keyword evidence="4 6" id="KW-0233">DNA recombination</keyword>
<dbReference type="GO" id="GO:0048476">
    <property type="term" value="C:Holliday junction resolvase complex"/>
    <property type="evidence" value="ECO:0007669"/>
    <property type="project" value="UniProtKB-UniRule"/>
</dbReference>
<keyword evidence="5 6" id="KW-0234">DNA repair</keyword>
<dbReference type="Gene3D" id="1.10.8.10">
    <property type="entry name" value="DNA helicase RuvA subunit, C-terminal domain"/>
    <property type="match status" value="1"/>
</dbReference>
<dbReference type="GO" id="GO:0005737">
    <property type="term" value="C:cytoplasm"/>
    <property type="evidence" value="ECO:0007669"/>
    <property type="project" value="UniProtKB-SubCell"/>
</dbReference>
<feature type="domain" description="DNA helicase Holliday junction RuvA type" evidence="7">
    <location>
        <begin position="1"/>
        <end position="61"/>
    </location>
</feature>
<evidence type="ECO:0000256" key="2">
    <source>
        <dbReference type="ARBA" id="ARBA00022763"/>
    </source>
</evidence>
<evidence type="ECO:0000256" key="3">
    <source>
        <dbReference type="ARBA" id="ARBA00023125"/>
    </source>
</evidence>
<comment type="function">
    <text evidence="6">The RuvA-RuvB-RuvC complex processes Holliday junction (HJ) DNA during genetic recombination and DNA repair, while the RuvA-RuvB complex plays an important role in the rescue of blocked DNA replication forks via replication fork reversal (RFR). RuvA specifically binds to HJ cruciform DNA, conferring on it an open structure. The RuvB hexamer acts as an ATP-dependent pump, pulling dsDNA into and through the RuvAB complex. HJ branch migration allows RuvC to scan DNA until it finds its consensus sequence, where it cleaves and resolves the cruciform DNA.</text>
</comment>
<dbReference type="SUPFAM" id="SSF50249">
    <property type="entry name" value="Nucleic acid-binding proteins"/>
    <property type="match status" value="1"/>
</dbReference>
<comment type="subcellular location">
    <subcellularLocation>
        <location evidence="6">Cytoplasm</location>
    </subcellularLocation>
</comment>
<protein>
    <recommendedName>
        <fullName evidence="6">Holliday junction branch migration complex subunit RuvA</fullName>
    </recommendedName>
</protein>
<evidence type="ECO:0000313" key="9">
    <source>
        <dbReference type="EMBL" id="QNQ90329.1"/>
    </source>
</evidence>